<dbReference type="EC" id="2.7.7.61" evidence="1"/>
<dbReference type="InterPro" id="IPR005551">
    <property type="entry name" value="CitX"/>
</dbReference>
<dbReference type="GO" id="GO:0050519">
    <property type="term" value="F:holo-citrate lyase synthase activity"/>
    <property type="evidence" value="ECO:0007669"/>
    <property type="project" value="UniProtKB-EC"/>
</dbReference>
<reference evidence="6" key="1">
    <citation type="submission" date="2016-10" db="EMBL/GenBank/DDBJ databases">
        <authorList>
            <person name="Varghese N."/>
            <person name="Submissions S."/>
        </authorList>
    </citation>
    <scope>NUCLEOTIDE SEQUENCE [LARGE SCALE GENOMIC DNA]</scope>
    <source>
        <strain evidence="6">CGMCC 1.7062</strain>
    </source>
</reference>
<protein>
    <recommendedName>
        <fullName evidence="1">citrate lyase holo-[acyl-carrier protein] synthase</fullName>
        <ecNumber evidence="1">2.7.7.61</ecNumber>
    </recommendedName>
</protein>
<dbReference type="EMBL" id="FNVG01000008">
    <property type="protein sequence ID" value="SEG18820.1"/>
    <property type="molecule type" value="Genomic_DNA"/>
</dbReference>
<dbReference type="Pfam" id="PF03802">
    <property type="entry name" value="CitX"/>
    <property type="match status" value="1"/>
</dbReference>
<dbReference type="GO" id="GO:0051191">
    <property type="term" value="P:prosthetic group biosynthetic process"/>
    <property type="evidence" value="ECO:0007669"/>
    <property type="project" value="InterPro"/>
</dbReference>
<evidence type="ECO:0000256" key="4">
    <source>
        <dbReference type="ARBA" id="ARBA00048574"/>
    </source>
</evidence>
<evidence type="ECO:0000256" key="2">
    <source>
        <dbReference type="ARBA" id="ARBA00022679"/>
    </source>
</evidence>
<dbReference type="OrthoDB" id="3196716at2"/>
<dbReference type="AlphaFoldDB" id="A0A1H5Y5F1"/>
<proteinExistence type="predicted"/>
<organism evidence="5 6">
    <name type="scientific">Vibrio hangzhouensis</name>
    <dbReference type="NCBI Taxonomy" id="462991"/>
    <lineage>
        <taxon>Bacteria</taxon>
        <taxon>Pseudomonadati</taxon>
        <taxon>Pseudomonadota</taxon>
        <taxon>Gammaproteobacteria</taxon>
        <taxon>Vibrionales</taxon>
        <taxon>Vibrionaceae</taxon>
        <taxon>Vibrio</taxon>
    </lineage>
</organism>
<evidence type="ECO:0000256" key="3">
    <source>
        <dbReference type="ARBA" id="ARBA00022695"/>
    </source>
</evidence>
<name>A0A1H5Y5F1_9VIBR</name>
<keyword evidence="3" id="KW-0548">Nucleotidyltransferase</keyword>
<evidence type="ECO:0000256" key="1">
    <source>
        <dbReference type="ARBA" id="ARBA00012524"/>
    </source>
</evidence>
<sequence>MIDTVTQLERRAERKNNFRLTHDLPVLSLTLNIPTRLLNQSWVPMVFSAALESVFNKMETMQVKIVEKDIATVPSHDALFAVDIRSGSLLKKAVIEIEHTHPFGRLFNFDVMCRQGKTISRRSSYMPPRPCLVCDDTAQRCASVKRHTPEQIQQAIEAIIGK</sequence>
<keyword evidence="2" id="KW-0808">Transferase</keyword>
<dbReference type="Proteomes" id="UP000236721">
    <property type="component" value="Unassembled WGS sequence"/>
</dbReference>
<gene>
    <name evidence="5" type="ORF">SAMN04488244_108128</name>
</gene>
<dbReference type="RefSeq" id="WP_160111353.1">
    <property type="nucleotide sequence ID" value="NZ_FNVG01000008.1"/>
</dbReference>
<dbReference type="NCBIfam" id="TIGR03124">
    <property type="entry name" value="citrate_citX"/>
    <property type="match status" value="1"/>
</dbReference>
<evidence type="ECO:0000313" key="5">
    <source>
        <dbReference type="EMBL" id="SEG18820.1"/>
    </source>
</evidence>
<comment type="catalytic activity">
    <reaction evidence="4">
        <text>apo-[citrate lyase ACP] + 2'-(5''-triphospho-alpha-D-ribosyl)-3'-dephospho-CoA = holo-[citrate lyase ACP] + diphosphate</text>
        <dbReference type="Rhea" id="RHEA:16333"/>
        <dbReference type="Rhea" id="RHEA-COMP:10157"/>
        <dbReference type="Rhea" id="RHEA-COMP:10158"/>
        <dbReference type="ChEBI" id="CHEBI:29999"/>
        <dbReference type="ChEBI" id="CHEBI:33019"/>
        <dbReference type="ChEBI" id="CHEBI:61378"/>
        <dbReference type="ChEBI" id="CHEBI:82683"/>
        <dbReference type="EC" id="2.7.7.61"/>
    </reaction>
</comment>
<evidence type="ECO:0000313" key="6">
    <source>
        <dbReference type="Proteomes" id="UP000236721"/>
    </source>
</evidence>
<keyword evidence="6" id="KW-1185">Reference proteome</keyword>
<accession>A0A1H5Y5F1</accession>